<comment type="catalytic activity">
    <reaction evidence="14">
        <text>2'-deoxyribonucleotide-(2'-deoxyribose 5'-phosphate)-2'-deoxyribonucleotide-DNA = a 3'-end 2'-deoxyribonucleotide-(2,3-dehydro-2,3-deoxyribose 5'-phosphate)-DNA + a 5'-end 5'-phospho-2'-deoxyribonucleoside-DNA + H(+)</text>
        <dbReference type="Rhea" id="RHEA:66592"/>
        <dbReference type="Rhea" id="RHEA-COMP:13180"/>
        <dbReference type="Rhea" id="RHEA-COMP:16897"/>
        <dbReference type="Rhea" id="RHEA-COMP:17067"/>
        <dbReference type="ChEBI" id="CHEBI:15378"/>
        <dbReference type="ChEBI" id="CHEBI:136412"/>
        <dbReference type="ChEBI" id="CHEBI:157695"/>
        <dbReference type="ChEBI" id="CHEBI:167181"/>
        <dbReference type="EC" id="4.2.99.18"/>
    </reaction>
</comment>
<dbReference type="PATRIC" id="fig|342002.3.peg.361"/>
<dbReference type="Proteomes" id="UP000034416">
    <property type="component" value="Unassembled WGS sequence"/>
</dbReference>
<evidence type="ECO:0000256" key="6">
    <source>
        <dbReference type="ARBA" id="ARBA00022771"/>
    </source>
</evidence>
<dbReference type="Gene3D" id="1.10.8.50">
    <property type="match status" value="1"/>
</dbReference>
<dbReference type="EMBL" id="MVHH01000002">
    <property type="protein sequence ID" value="ORA00899.1"/>
    <property type="molecule type" value="Genomic_DNA"/>
</dbReference>
<dbReference type="GO" id="GO:0008270">
    <property type="term" value="F:zinc ion binding"/>
    <property type="evidence" value="ECO:0007669"/>
    <property type="project" value="UniProtKB-KW"/>
</dbReference>
<dbReference type="InterPro" id="IPR010979">
    <property type="entry name" value="Ribosomal_uS13-like_H2TH"/>
</dbReference>
<dbReference type="InterPro" id="IPR015887">
    <property type="entry name" value="DNA_glyclase_Znf_dom_DNA_BS"/>
</dbReference>
<evidence type="ECO:0000259" key="20">
    <source>
        <dbReference type="PROSITE" id="PS51066"/>
    </source>
</evidence>
<evidence type="ECO:0000256" key="5">
    <source>
        <dbReference type="ARBA" id="ARBA00022763"/>
    </source>
</evidence>
<evidence type="ECO:0000256" key="13">
    <source>
        <dbReference type="ARBA" id="ARBA00023295"/>
    </source>
</evidence>
<organism evidence="21 24">
    <name type="scientific">Mycolicibacter arupensis</name>
    <dbReference type="NCBI Taxonomy" id="342002"/>
    <lineage>
        <taxon>Bacteria</taxon>
        <taxon>Bacillati</taxon>
        <taxon>Actinomycetota</taxon>
        <taxon>Actinomycetes</taxon>
        <taxon>Mycobacteriales</taxon>
        <taxon>Mycobacteriaceae</taxon>
        <taxon>Mycolicibacter</taxon>
    </lineage>
</organism>
<evidence type="ECO:0000256" key="14">
    <source>
        <dbReference type="ARBA" id="ARBA00044632"/>
    </source>
</evidence>
<evidence type="ECO:0000256" key="16">
    <source>
        <dbReference type="ARBA" id="ARBA00076224"/>
    </source>
</evidence>
<reference evidence="23 26" key="4">
    <citation type="submission" date="2018-09" db="EMBL/GenBank/DDBJ databases">
        <title>Metagenome Assembled Genomes from an Advanced Water Purification Facility.</title>
        <authorList>
            <person name="Stamps B.W."/>
            <person name="Spear J.R."/>
        </authorList>
    </citation>
    <scope>NUCLEOTIDE SEQUENCE [LARGE SCALE GENOMIC DNA]</scope>
    <source>
        <strain evidence="23">Bin_29_2</strain>
    </source>
</reference>
<dbReference type="STRING" id="342002.BST15_02065"/>
<evidence type="ECO:0000313" key="26">
    <source>
        <dbReference type="Proteomes" id="UP000321797"/>
    </source>
</evidence>
<keyword evidence="4" id="KW-0479">Metal-binding</keyword>
<dbReference type="GO" id="GO:0000703">
    <property type="term" value="F:oxidized pyrimidine nucleobase lesion DNA N-glycosylase activity"/>
    <property type="evidence" value="ECO:0007669"/>
    <property type="project" value="TreeGrafter"/>
</dbReference>
<dbReference type="InterPro" id="IPR015886">
    <property type="entry name" value="H2TH_FPG"/>
</dbReference>
<dbReference type="SMART" id="SM01232">
    <property type="entry name" value="H2TH"/>
    <property type="match status" value="1"/>
</dbReference>
<dbReference type="EMBL" id="SSGD01000057">
    <property type="protein sequence ID" value="TXI56283.1"/>
    <property type="molecule type" value="Genomic_DNA"/>
</dbReference>
<dbReference type="FunFam" id="1.10.8.50:FF:000003">
    <property type="entry name" value="Formamidopyrimidine-DNA glycosylase"/>
    <property type="match status" value="1"/>
</dbReference>
<evidence type="ECO:0000256" key="17">
    <source>
        <dbReference type="ARBA" id="ARBA00076830"/>
    </source>
</evidence>
<evidence type="ECO:0000256" key="11">
    <source>
        <dbReference type="ARBA" id="ARBA00023239"/>
    </source>
</evidence>
<evidence type="ECO:0000256" key="15">
    <source>
        <dbReference type="ARBA" id="ARBA00072653"/>
    </source>
</evidence>
<dbReference type="EMBL" id="LASW01000001">
    <property type="protein sequence ID" value="KKC01398.1"/>
    <property type="molecule type" value="Genomic_DNA"/>
</dbReference>
<dbReference type="FunFam" id="3.20.190.10:FF:000007">
    <property type="entry name" value="DNA glycosylase"/>
    <property type="match status" value="1"/>
</dbReference>
<dbReference type="GO" id="GO:0006284">
    <property type="term" value="P:base-excision repair"/>
    <property type="evidence" value="ECO:0007669"/>
    <property type="project" value="InterPro"/>
</dbReference>
<evidence type="ECO:0000256" key="2">
    <source>
        <dbReference type="ARBA" id="ARBA00009409"/>
    </source>
</evidence>
<keyword evidence="5" id="KW-0227">DNA damage</keyword>
<evidence type="ECO:0000256" key="10">
    <source>
        <dbReference type="ARBA" id="ARBA00023204"/>
    </source>
</evidence>
<dbReference type="Proteomes" id="UP000321797">
    <property type="component" value="Unassembled WGS sequence"/>
</dbReference>
<dbReference type="Proteomes" id="UP000192327">
    <property type="component" value="Unassembled WGS sequence"/>
</dbReference>
<dbReference type="Gene3D" id="3.20.190.10">
    <property type="entry name" value="MutM-like, N-terminal"/>
    <property type="match status" value="1"/>
</dbReference>
<comment type="caution">
    <text evidence="21">The sequence shown here is derived from an EMBL/GenBank/DDBJ whole genome shotgun (WGS) entry which is preliminary data.</text>
</comment>
<dbReference type="CDD" id="cd08970">
    <property type="entry name" value="AcNei1_N"/>
    <property type="match status" value="1"/>
</dbReference>
<evidence type="ECO:0000256" key="7">
    <source>
        <dbReference type="ARBA" id="ARBA00022801"/>
    </source>
</evidence>
<evidence type="ECO:0000313" key="23">
    <source>
        <dbReference type="EMBL" id="TXI56283.1"/>
    </source>
</evidence>
<reference evidence="22 25" key="3">
    <citation type="submission" date="2016-12" db="EMBL/GenBank/DDBJ databases">
        <title>The new phylogeny of genus Mycobacterium.</title>
        <authorList>
            <person name="Tortoli E."/>
            <person name="Trovato A."/>
            <person name="Cirillo D.M."/>
        </authorList>
    </citation>
    <scope>NUCLEOTIDE SEQUENCE [LARGE SCALE GENOMIC DNA]</scope>
    <source>
        <strain evidence="22 25">DSM 44942</strain>
    </source>
</reference>
<accession>A0A0F5N543</accession>
<name>A0A0F5N543_9MYCO</name>
<evidence type="ECO:0000256" key="3">
    <source>
        <dbReference type="ARBA" id="ARBA00012720"/>
    </source>
</evidence>
<dbReference type="Pfam" id="PF06831">
    <property type="entry name" value="H2TH"/>
    <property type="match status" value="1"/>
</dbReference>
<evidence type="ECO:0000313" key="25">
    <source>
        <dbReference type="Proteomes" id="UP000192327"/>
    </source>
</evidence>
<dbReference type="OrthoDB" id="9800855at2"/>
<keyword evidence="25" id="KW-1185">Reference proteome</keyword>
<evidence type="ECO:0000256" key="19">
    <source>
        <dbReference type="PROSITE-ProRule" id="PRU00391"/>
    </source>
</evidence>
<dbReference type="InterPro" id="IPR012319">
    <property type="entry name" value="FPG_cat"/>
</dbReference>
<keyword evidence="12" id="KW-0511">Multifunctional enzyme</keyword>
<keyword evidence="10" id="KW-0234">DNA repair</keyword>
<evidence type="ECO:0000256" key="12">
    <source>
        <dbReference type="ARBA" id="ARBA00023268"/>
    </source>
</evidence>
<dbReference type="SMART" id="SM00898">
    <property type="entry name" value="Fapy_DNA_glyco"/>
    <property type="match status" value="1"/>
</dbReference>
<evidence type="ECO:0000313" key="21">
    <source>
        <dbReference type="EMBL" id="KKC01398.1"/>
    </source>
</evidence>
<dbReference type="PANTHER" id="PTHR42697:SF3">
    <property type="entry name" value="ENDONUCLEASE 8 1"/>
    <property type="match status" value="1"/>
</dbReference>
<dbReference type="SUPFAM" id="SSF81624">
    <property type="entry name" value="N-terminal domain of MutM-like DNA repair proteins"/>
    <property type="match status" value="1"/>
</dbReference>
<feature type="domain" description="FPG-type" evidence="20">
    <location>
        <begin position="233"/>
        <end position="267"/>
    </location>
</feature>
<reference evidence="21" key="2">
    <citation type="submission" date="2015-04" db="EMBL/GenBank/DDBJ databases">
        <title>Genome sequence of Mycobacterium arupense strain GUC1.</title>
        <authorList>
            <person name="Greninger A.L."/>
            <person name="Cunningham G."/>
            <person name="Chiu C.Y."/>
            <person name="Miller S."/>
        </authorList>
    </citation>
    <scope>NUCLEOTIDE SEQUENCE</scope>
    <source>
        <strain evidence="21">GUC1</strain>
    </source>
</reference>
<dbReference type="GO" id="GO:0008534">
    <property type="term" value="F:oxidized purine nucleobase lesion DNA N-glycosylase activity"/>
    <property type="evidence" value="ECO:0007669"/>
    <property type="project" value="UniProtKB-ARBA"/>
</dbReference>
<keyword evidence="7" id="KW-0378">Hydrolase</keyword>
<protein>
    <recommendedName>
        <fullName evidence="15">Endonuclease 8 1</fullName>
        <ecNumber evidence="3">4.2.99.18</ecNumber>
    </recommendedName>
    <alternativeName>
        <fullName evidence="17">DNA glycosylase/AP lyase Nei 1</fullName>
    </alternativeName>
    <alternativeName>
        <fullName evidence="16">DNA-(apurinic or apyrimidinic site) lyase Nei 1</fullName>
    </alternativeName>
    <alternativeName>
        <fullName evidence="18">Endonuclease VIII 1</fullName>
    </alternativeName>
</protein>
<keyword evidence="6 19" id="KW-0863">Zinc-finger</keyword>
<keyword evidence="9" id="KW-0238">DNA-binding</keyword>
<dbReference type="AlphaFoldDB" id="A0A0F5N543"/>
<dbReference type="Pfam" id="PF01149">
    <property type="entry name" value="Fapy_DNA_glyco"/>
    <property type="match status" value="1"/>
</dbReference>
<dbReference type="SUPFAM" id="SSF57716">
    <property type="entry name" value="Glucocorticoid receptor-like (DNA-binding domain)"/>
    <property type="match status" value="1"/>
</dbReference>
<evidence type="ECO:0000256" key="8">
    <source>
        <dbReference type="ARBA" id="ARBA00022833"/>
    </source>
</evidence>
<comment type="similarity">
    <text evidence="2">Belongs to the FPG family.</text>
</comment>
<gene>
    <name evidence="22" type="ORF">BST15_02065</name>
    <name evidence="23" type="ORF">E6Q54_11040</name>
    <name evidence="21" type="ORF">WR43_00410</name>
</gene>
<comment type="cofactor">
    <cofactor evidence="1">
        <name>Zn(2+)</name>
        <dbReference type="ChEBI" id="CHEBI:29105"/>
    </cofactor>
</comment>
<evidence type="ECO:0000256" key="18">
    <source>
        <dbReference type="ARBA" id="ARBA00081466"/>
    </source>
</evidence>
<dbReference type="GO" id="GO:0003684">
    <property type="term" value="F:damaged DNA binding"/>
    <property type="evidence" value="ECO:0007669"/>
    <property type="project" value="InterPro"/>
</dbReference>
<evidence type="ECO:0000313" key="22">
    <source>
        <dbReference type="EMBL" id="ORA00899.1"/>
    </source>
</evidence>
<keyword evidence="13" id="KW-0326">Glycosidase</keyword>
<evidence type="ECO:0000313" key="24">
    <source>
        <dbReference type="Proteomes" id="UP000034416"/>
    </source>
</evidence>
<keyword evidence="8" id="KW-0862">Zinc</keyword>
<dbReference type="InterPro" id="IPR000214">
    <property type="entry name" value="Znf_DNA_glyclase/AP_lyase"/>
</dbReference>
<dbReference type="InterPro" id="IPR010663">
    <property type="entry name" value="Znf_FPG/IleRS"/>
</dbReference>
<proteinExistence type="inferred from homology"/>
<dbReference type="PROSITE" id="PS01242">
    <property type="entry name" value="ZF_FPG_1"/>
    <property type="match status" value="1"/>
</dbReference>
<sequence>MPEGHILHRLARLHQRRYAGAPVAVSSPQGRFESDAAVVDGRPLLRAEAWGKHLFHRYAGGPIVHVHLGIYGHFTEFARPDDGLPEPVGQVRMRMVGAQYGTDLRGPAACEVVDEAQVAEVIARLGPDPLRADADPAPAYRRIAKSRKSIAALLMDQSVLAGVGNVYRSEVLFRHRIDPYRPGTAIGEAQFAAIWADLVSLMKIGLRRGSIVVVRPEDDHGAPAYAAGKPRTYVYRRAGEPCRVCGTAVRTAELEGRNVFWCPACQGGESTP</sequence>
<dbReference type="InterPro" id="IPR035937">
    <property type="entry name" value="FPG_N"/>
</dbReference>
<dbReference type="GO" id="GO:0003690">
    <property type="term" value="F:double-stranded DNA binding"/>
    <property type="evidence" value="ECO:0007669"/>
    <property type="project" value="UniProtKB-ARBA"/>
</dbReference>
<reference evidence="24" key="1">
    <citation type="submission" date="2015-04" db="EMBL/GenBank/DDBJ databases">
        <title>Genome sequence of Mycobacterium arupense GUC1.</title>
        <authorList>
            <person name="Greninger A.L."/>
            <person name="Cunningham G."/>
            <person name="Chiu C.Y."/>
            <person name="Miller S."/>
        </authorList>
    </citation>
    <scope>NUCLEOTIDE SEQUENCE [LARGE SCALE GENOMIC DNA]</scope>
    <source>
        <strain evidence="24">GUC1</strain>
    </source>
</reference>
<dbReference type="PANTHER" id="PTHR42697">
    <property type="entry name" value="ENDONUCLEASE 8"/>
    <property type="match status" value="1"/>
</dbReference>
<keyword evidence="11" id="KW-0456">Lyase</keyword>
<dbReference type="SUPFAM" id="SSF46946">
    <property type="entry name" value="S13-like H2TH domain"/>
    <property type="match status" value="1"/>
</dbReference>
<dbReference type="GO" id="GO:0006979">
    <property type="term" value="P:response to oxidative stress"/>
    <property type="evidence" value="ECO:0007669"/>
    <property type="project" value="UniProtKB-ARBA"/>
</dbReference>
<dbReference type="EC" id="4.2.99.18" evidence="3"/>
<dbReference type="PROSITE" id="PS51066">
    <property type="entry name" value="ZF_FPG_2"/>
    <property type="match status" value="1"/>
</dbReference>
<evidence type="ECO:0000256" key="4">
    <source>
        <dbReference type="ARBA" id="ARBA00022723"/>
    </source>
</evidence>
<dbReference type="RefSeq" id="WP_046187631.1">
    <property type="nucleotide sequence ID" value="NZ_JACKUJ010000045.1"/>
</dbReference>
<evidence type="ECO:0000256" key="9">
    <source>
        <dbReference type="ARBA" id="ARBA00023125"/>
    </source>
</evidence>
<evidence type="ECO:0000256" key="1">
    <source>
        <dbReference type="ARBA" id="ARBA00001947"/>
    </source>
</evidence>
<dbReference type="Pfam" id="PF06827">
    <property type="entry name" value="zf-FPG_IleRS"/>
    <property type="match status" value="1"/>
</dbReference>
<dbReference type="GO" id="GO:0140078">
    <property type="term" value="F:class I DNA-(apurinic or apyrimidinic site) endonuclease activity"/>
    <property type="evidence" value="ECO:0007669"/>
    <property type="project" value="UniProtKB-EC"/>
</dbReference>